<accession>A0A9P8P3B5</accession>
<dbReference type="Proteomes" id="UP000788993">
    <property type="component" value="Unassembled WGS sequence"/>
</dbReference>
<dbReference type="AlphaFoldDB" id="A0A9P8P3B5"/>
<evidence type="ECO:0000313" key="1">
    <source>
        <dbReference type="EMBL" id="KAH3665078.1"/>
    </source>
</evidence>
<evidence type="ECO:0000313" key="2">
    <source>
        <dbReference type="Proteomes" id="UP000788993"/>
    </source>
</evidence>
<sequence>MMSEEWTSPLLWWLRRASWELRSWPSSDEVNGIGEEPYLCLEPWVWEGRAESSLEGAIKRGDEGTGCLWVCEAESGTVDWWESCTGEVCGEDIGGRKKEF</sequence>
<comment type="caution">
    <text evidence="1">The sequence shown here is derived from an EMBL/GenBank/DDBJ whole genome shotgun (WGS) entry which is preliminary data.</text>
</comment>
<name>A0A9P8P3B5_9ASCO</name>
<reference evidence="1" key="1">
    <citation type="journal article" date="2021" name="Open Biol.">
        <title>Shared evolutionary footprints suggest mitochondrial oxidative damage underlies multiple complex I losses in fungi.</title>
        <authorList>
            <person name="Schikora-Tamarit M.A."/>
            <person name="Marcet-Houben M."/>
            <person name="Nosek J."/>
            <person name="Gabaldon T."/>
        </authorList>
    </citation>
    <scope>NUCLEOTIDE SEQUENCE</scope>
    <source>
        <strain evidence="1">NCAIM Y.01608</strain>
    </source>
</reference>
<proteinExistence type="predicted"/>
<gene>
    <name evidence="1" type="ORF">OGATHE_003893</name>
</gene>
<keyword evidence="2" id="KW-1185">Reference proteome</keyword>
<dbReference type="EMBL" id="JAEUBD010001178">
    <property type="protein sequence ID" value="KAH3665078.1"/>
    <property type="molecule type" value="Genomic_DNA"/>
</dbReference>
<organism evidence="1 2">
    <name type="scientific">Ogataea polymorpha</name>
    <dbReference type="NCBI Taxonomy" id="460523"/>
    <lineage>
        <taxon>Eukaryota</taxon>
        <taxon>Fungi</taxon>
        <taxon>Dikarya</taxon>
        <taxon>Ascomycota</taxon>
        <taxon>Saccharomycotina</taxon>
        <taxon>Pichiomycetes</taxon>
        <taxon>Pichiales</taxon>
        <taxon>Pichiaceae</taxon>
        <taxon>Ogataea</taxon>
    </lineage>
</organism>
<protein>
    <submittedName>
        <fullName evidence="1">Uncharacterized protein</fullName>
    </submittedName>
</protein>
<reference evidence="1" key="2">
    <citation type="submission" date="2021-01" db="EMBL/GenBank/DDBJ databases">
        <authorList>
            <person name="Schikora-Tamarit M.A."/>
        </authorList>
    </citation>
    <scope>NUCLEOTIDE SEQUENCE</scope>
    <source>
        <strain evidence="1">NCAIM Y.01608</strain>
    </source>
</reference>